<evidence type="ECO:0000259" key="11">
    <source>
        <dbReference type="Pfam" id="PF00593"/>
    </source>
</evidence>
<dbReference type="InterPro" id="IPR036942">
    <property type="entry name" value="Beta-barrel_TonB_sf"/>
</dbReference>
<dbReference type="PANTHER" id="PTHR47234">
    <property type="match status" value="1"/>
</dbReference>
<feature type="domain" description="TonB-dependent receptor plug" evidence="12">
    <location>
        <begin position="54"/>
        <end position="167"/>
    </location>
</feature>
<dbReference type="RefSeq" id="WP_010372725.1">
    <property type="nucleotide sequence ID" value="NZ_CP011924.1"/>
</dbReference>
<evidence type="ECO:0000259" key="12">
    <source>
        <dbReference type="Pfam" id="PF07715"/>
    </source>
</evidence>
<evidence type="ECO:0000256" key="1">
    <source>
        <dbReference type="ARBA" id="ARBA00004571"/>
    </source>
</evidence>
<feature type="signal peptide" evidence="10">
    <location>
        <begin position="1"/>
        <end position="27"/>
    </location>
</feature>
<dbReference type="InterPro" id="IPR000531">
    <property type="entry name" value="Beta-barrel_TonB"/>
</dbReference>
<protein>
    <recommendedName>
        <fullName evidence="15">TonB-dependent receptor</fullName>
    </recommendedName>
</protein>
<dbReference type="Pfam" id="PF00593">
    <property type="entry name" value="TonB_dep_Rec_b-barrel"/>
    <property type="match status" value="1"/>
</dbReference>
<evidence type="ECO:0000256" key="6">
    <source>
        <dbReference type="ARBA" id="ARBA00023136"/>
    </source>
</evidence>
<comment type="subcellular location">
    <subcellularLocation>
        <location evidence="1 8">Cell outer membrane</location>
        <topology evidence="1 8">Multi-pass membrane protein</topology>
    </subcellularLocation>
</comment>
<keyword evidence="4 8" id="KW-0812">Transmembrane</keyword>
<keyword evidence="2 8" id="KW-0813">Transport</keyword>
<organism evidence="13 14">
    <name type="scientific">Pseudoalteromonas piscicida</name>
    <dbReference type="NCBI Taxonomy" id="43662"/>
    <lineage>
        <taxon>Bacteria</taxon>
        <taxon>Pseudomonadati</taxon>
        <taxon>Pseudomonadota</taxon>
        <taxon>Gammaproteobacteria</taxon>
        <taxon>Alteromonadales</taxon>
        <taxon>Pseudoalteromonadaceae</taxon>
        <taxon>Pseudoalteromonas</taxon>
    </lineage>
</organism>
<dbReference type="PROSITE" id="PS52016">
    <property type="entry name" value="TONB_DEPENDENT_REC_3"/>
    <property type="match status" value="1"/>
</dbReference>
<reference evidence="13 14" key="1">
    <citation type="submission" date="2015-06" db="EMBL/GenBank/DDBJ databases">
        <authorList>
            <person name="Xie B.-B."/>
            <person name="Rong J.-C."/>
            <person name="Qin Q.-L."/>
            <person name="Zhang Y.-Z."/>
        </authorList>
    </citation>
    <scope>NUCLEOTIDE SEQUENCE [LARGE SCALE GENOMIC DNA]</scope>
    <source>
        <strain evidence="13 14">JCM 20779</strain>
    </source>
</reference>
<evidence type="ECO:0000256" key="5">
    <source>
        <dbReference type="ARBA" id="ARBA00023077"/>
    </source>
</evidence>
<keyword evidence="5 9" id="KW-0798">TonB box</keyword>
<dbReference type="InterPro" id="IPR037066">
    <property type="entry name" value="Plug_dom_sf"/>
</dbReference>
<evidence type="ECO:0000313" key="13">
    <source>
        <dbReference type="EMBL" id="ATD06499.1"/>
    </source>
</evidence>
<keyword evidence="6 8" id="KW-0472">Membrane</keyword>
<keyword evidence="14" id="KW-1185">Reference proteome</keyword>
<keyword evidence="3 8" id="KW-1134">Transmembrane beta strand</keyword>
<dbReference type="SUPFAM" id="SSF56935">
    <property type="entry name" value="Porins"/>
    <property type="match status" value="1"/>
</dbReference>
<dbReference type="Gene3D" id="2.40.170.20">
    <property type="entry name" value="TonB-dependent receptor, beta-barrel domain"/>
    <property type="match status" value="1"/>
</dbReference>
<comment type="similarity">
    <text evidence="8 9">Belongs to the TonB-dependent receptor family.</text>
</comment>
<dbReference type="Pfam" id="PF07715">
    <property type="entry name" value="Plug"/>
    <property type="match status" value="1"/>
</dbReference>
<keyword evidence="10" id="KW-0732">Signal</keyword>
<dbReference type="InterPro" id="IPR039426">
    <property type="entry name" value="TonB-dep_rcpt-like"/>
</dbReference>
<feature type="chain" id="PRO_5045081327" description="TonB-dependent receptor" evidence="10">
    <location>
        <begin position="28"/>
        <end position="983"/>
    </location>
</feature>
<dbReference type="PANTHER" id="PTHR47234:SF2">
    <property type="entry name" value="TONB-DEPENDENT RECEPTOR"/>
    <property type="match status" value="1"/>
</dbReference>
<sequence>MFAKNKILSSIQMSFLAAATISGSALAEEQQDGSVKEIEKIQVTGSRIARYELSQPSPTITLTGEQIEQAGIPDLAQVLSELPAIGATGTLRANTGSNENAGSSTIDLRRLGTDRTLVLVNGKRHVAGQQGSAVVDLSTIPTSMIKRVEVITGGASAIYGSDAVSGVVNIITRDDFEGLELKVGYSDSLHGIGNKNKTFSLVGGTSTADGKGNATVYITKDSVAEVMKRDMCHYSESGTVNNPADTGEDDGIPDKLWAPNILSEWISQTSVLDYSRTNYTFDNAGNGQLMPTRDLSNSPAFGSFPDGCELCFSTTRYENFLPERDKVTVGSFFNYEINDNVKFYSDVKYVRSDIIQQAQPAYRFGDGDTVNLLENPFVSQETLDFFTAKAAQDDSIDLEKIGIHKFFDEIGNREARNKRETFRLVSGIKGDFTLSETLFDYDVYYSYGRTENDRVQANDLIIGNWVAALDAVINPETGQADCRANVPSMQGEGYSNPATVDVNSCVAYNPFGYDQASEEAKAWVSANVTRQDTIKQRYFGGSVSFDSSEWFELPGGAMGMALGYEKRWESSGSITDELTKSGVLNEVATPDTYGEYDVSEWFFEVNLPILSDVFLAHELSIDGAFRRADYSHAGEVDAWKAGFMWSPVEGYSLRGTYSEAVRAPNVTEAFSPRSPDFARVWDPCDVTRLANNPNRAANCAALGIPADHVGQDNASKRVIIGGNPNLTPEESTSFTLGFVTTAFEDFSFSIDYYDIEIEDAIQSITPQTVVNNCVDGPELDPIYCSQITRDPNNKSVTFVESGYQNTAKRVLSGVEADFNYNLDLADFSLPGSAKINLFVNHVIEYDTYEFQNNPDKPDRQDGEIGDPTWQATFRATYNLDDLSVTWSSRFIDRSAIINLKETYSADGKKEGDTPEDTAYPYAPSMVYHDLSARYLATEDLSVELGVRNIFDKLIPDYVGGAGTSSAIYDPWGRRAFVNLTYNF</sequence>
<dbReference type="InterPro" id="IPR012910">
    <property type="entry name" value="Plug_dom"/>
</dbReference>
<evidence type="ECO:0000256" key="10">
    <source>
        <dbReference type="SAM" id="SignalP"/>
    </source>
</evidence>
<evidence type="ECO:0000256" key="7">
    <source>
        <dbReference type="ARBA" id="ARBA00023237"/>
    </source>
</evidence>
<dbReference type="Gene3D" id="2.170.130.10">
    <property type="entry name" value="TonB-dependent receptor, plug domain"/>
    <property type="match status" value="1"/>
</dbReference>
<dbReference type="Proteomes" id="UP000016521">
    <property type="component" value="Chromosome I"/>
</dbReference>
<evidence type="ECO:0000256" key="4">
    <source>
        <dbReference type="ARBA" id="ARBA00022692"/>
    </source>
</evidence>
<feature type="domain" description="TonB-dependent receptor-like beta-barrel" evidence="11">
    <location>
        <begin position="437"/>
        <end position="949"/>
    </location>
</feature>
<evidence type="ECO:0000256" key="3">
    <source>
        <dbReference type="ARBA" id="ARBA00022452"/>
    </source>
</evidence>
<evidence type="ECO:0000313" key="14">
    <source>
        <dbReference type="Proteomes" id="UP000016521"/>
    </source>
</evidence>
<gene>
    <name evidence="13" type="ORF">PPIS_a1365</name>
</gene>
<evidence type="ECO:0008006" key="15">
    <source>
        <dbReference type="Google" id="ProtNLM"/>
    </source>
</evidence>
<evidence type="ECO:0000256" key="8">
    <source>
        <dbReference type="PROSITE-ProRule" id="PRU01360"/>
    </source>
</evidence>
<accession>A0ABM6NCD5</accession>
<name>A0ABM6NCD5_PSEO7</name>
<evidence type="ECO:0000256" key="2">
    <source>
        <dbReference type="ARBA" id="ARBA00022448"/>
    </source>
</evidence>
<proteinExistence type="inferred from homology"/>
<dbReference type="EMBL" id="CP011924">
    <property type="protein sequence ID" value="ATD06499.1"/>
    <property type="molecule type" value="Genomic_DNA"/>
</dbReference>
<keyword evidence="7 8" id="KW-0998">Cell outer membrane</keyword>
<evidence type="ECO:0000256" key="9">
    <source>
        <dbReference type="RuleBase" id="RU003357"/>
    </source>
</evidence>